<comment type="caution">
    <text evidence="1">The sequence shown here is derived from an EMBL/GenBank/DDBJ whole genome shotgun (WGS) entry which is preliminary data.</text>
</comment>
<reference evidence="1 2" key="1">
    <citation type="submission" date="2019-12" db="EMBL/GenBank/DDBJ databases">
        <title>Genomic-based taxomic classification of the family Erythrobacteraceae.</title>
        <authorList>
            <person name="Xu L."/>
        </authorList>
    </citation>
    <scope>NUCLEOTIDE SEQUENCE [LARGE SCALE GENOMIC DNA]</scope>
    <source>
        <strain evidence="1 2">KEMB 9005-328</strain>
    </source>
</reference>
<dbReference type="OrthoDB" id="7473598at2"/>
<dbReference type="EMBL" id="WTYA01000003">
    <property type="protein sequence ID" value="MXP28278.1"/>
    <property type="molecule type" value="Genomic_DNA"/>
</dbReference>
<dbReference type="Proteomes" id="UP000439780">
    <property type="component" value="Unassembled WGS sequence"/>
</dbReference>
<evidence type="ECO:0000313" key="2">
    <source>
        <dbReference type="Proteomes" id="UP000439780"/>
    </source>
</evidence>
<organism evidence="1 2">
    <name type="scientific">Qipengyuania algicida</name>
    <dbReference type="NCBI Taxonomy" id="1836209"/>
    <lineage>
        <taxon>Bacteria</taxon>
        <taxon>Pseudomonadati</taxon>
        <taxon>Pseudomonadota</taxon>
        <taxon>Alphaproteobacteria</taxon>
        <taxon>Sphingomonadales</taxon>
        <taxon>Erythrobacteraceae</taxon>
        <taxon>Qipengyuania</taxon>
    </lineage>
</organism>
<dbReference type="AlphaFoldDB" id="A0A845AMQ1"/>
<sequence>MTSERANPAPSHWRRRAKFVAIPQDQAVRQGNITRLAFIVLGKEAAIAFLNTECPDLGGRPLAVATASEAGETQVRAMLEKLVGTRANAALTDAGT</sequence>
<gene>
    <name evidence="1" type="ORF">GRI58_05520</name>
</gene>
<keyword evidence="2" id="KW-1185">Reference proteome</keyword>
<accession>A0A845AMQ1</accession>
<protein>
    <submittedName>
        <fullName evidence="1">DUF2384 domain-containing protein</fullName>
    </submittedName>
</protein>
<proteinExistence type="predicted"/>
<evidence type="ECO:0000313" key="1">
    <source>
        <dbReference type="EMBL" id="MXP28278.1"/>
    </source>
</evidence>
<name>A0A845AMQ1_9SPHN</name>
<dbReference type="RefSeq" id="WP_160752570.1">
    <property type="nucleotide sequence ID" value="NZ_WTYA01000003.1"/>
</dbReference>